<dbReference type="PANTHER" id="PTHR46585:SF1">
    <property type="entry name" value="CHROMO DOMAIN-CONTAINING PROTEIN"/>
    <property type="match status" value="1"/>
</dbReference>
<name>A0A8K0KJS3_LADFU</name>
<dbReference type="PANTHER" id="PTHR46585">
    <property type="entry name" value="INTEGRASE CORE DOMAIN CONTAINING PROTEIN"/>
    <property type="match status" value="1"/>
</dbReference>
<keyword evidence="2" id="KW-1185">Reference proteome</keyword>
<evidence type="ECO:0000313" key="2">
    <source>
        <dbReference type="Proteomes" id="UP000792457"/>
    </source>
</evidence>
<dbReference type="OrthoDB" id="6408700at2759"/>
<protein>
    <submittedName>
        <fullName evidence="1">Uncharacterized protein</fullName>
    </submittedName>
</protein>
<comment type="caution">
    <text evidence="1">The sequence shown here is derived from an EMBL/GenBank/DDBJ whole genome shotgun (WGS) entry which is preliminary data.</text>
</comment>
<dbReference type="AlphaFoldDB" id="A0A8K0KJS3"/>
<gene>
    <name evidence="1" type="ORF">J437_LFUL015487</name>
</gene>
<sequence>MNIGQTYLNPSNPSGYSGESRLINSLKGKYTPKEIREWLEGLDAYTVHKPVHRMFDSNRYHVTNIGDLWQCDLIDMRNLKDHNDGINYSITLRACIARKMALPIVRKHVEGCPE</sequence>
<accession>A0A8K0KJS3</accession>
<organism evidence="1 2">
    <name type="scientific">Ladona fulva</name>
    <name type="common">Scarce chaser dragonfly</name>
    <name type="synonym">Libellula fulva</name>
    <dbReference type="NCBI Taxonomy" id="123851"/>
    <lineage>
        <taxon>Eukaryota</taxon>
        <taxon>Metazoa</taxon>
        <taxon>Ecdysozoa</taxon>
        <taxon>Arthropoda</taxon>
        <taxon>Hexapoda</taxon>
        <taxon>Insecta</taxon>
        <taxon>Pterygota</taxon>
        <taxon>Palaeoptera</taxon>
        <taxon>Odonata</taxon>
        <taxon>Epiprocta</taxon>
        <taxon>Anisoptera</taxon>
        <taxon>Libelluloidea</taxon>
        <taxon>Libellulidae</taxon>
        <taxon>Ladona</taxon>
    </lineage>
</organism>
<reference evidence="1" key="1">
    <citation type="submission" date="2013-04" db="EMBL/GenBank/DDBJ databases">
        <authorList>
            <person name="Qu J."/>
            <person name="Murali S.C."/>
            <person name="Bandaranaike D."/>
            <person name="Bellair M."/>
            <person name="Blankenburg K."/>
            <person name="Chao H."/>
            <person name="Dinh H."/>
            <person name="Doddapaneni H."/>
            <person name="Downs B."/>
            <person name="Dugan-Rocha S."/>
            <person name="Elkadiri S."/>
            <person name="Gnanaolivu R.D."/>
            <person name="Hernandez B."/>
            <person name="Javaid M."/>
            <person name="Jayaseelan J.C."/>
            <person name="Lee S."/>
            <person name="Li M."/>
            <person name="Ming W."/>
            <person name="Munidasa M."/>
            <person name="Muniz J."/>
            <person name="Nguyen L."/>
            <person name="Ongeri F."/>
            <person name="Osuji N."/>
            <person name="Pu L.-L."/>
            <person name="Puazo M."/>
            <person name="Qu C."/>
            <person name="Quiroz J."/>
            <person name="Raj R."/>
            <person name="Weissenberger G."/>
            <person name="Xin Y."/>
            <person name="Zou X."/>
            <person name="Han Y."/>
            <person name="Richards S."/>
            <person name="Worley K."/>
            <person name="Muzny D."/>
            <person name="Gibbs R."/>
        </authorList>
    </citation>
    <scope>NUCLEOTIDE SEQUENCE</scope>
    <source>
        <strain evidence="1">Sampled in the wild</strain>
    </source>
</reference>
<proteinExistence type="predicted"/>
<reference evidence="1" key="2">
    <citation type="submission" date="2017-10" db="EMBL/GenBank/DDBJ databases">
        <title>Ladona fulva Genome sequencing and assembly.</title>
        <authorList>
            <person name="Murali S."/>
            <person name="Richards S."/>
            <person name="Bandaranaike D."/>
            <person name="Bellair M."/>
            <person name="Blankenburg K."/>
            <person name="Chao H."/>
            <person name="Dinh H."/>
            <person name="Doddapaneni H."/>
            <person name="Dugan-Rocha S."/>
            <person name="Elkadiri S."/>
            <person name="Gnanaolivu R."/>
            <person name="Hernandez B."/>
            <person name="Skinner E."/>
            <person name="Javaid M."/>
            <person name="Lee S."/>
            <person name="Li M."/>
            <person name="Ming W."/>
            <person name="Munidasa M."/>
            <person name="Muniz J."/>
            <person name="Nguyen L."/>
            <person name="Hughes D."/>
            <person name="Osuji N."/>
            <person name="Pu L.-L."/>
            <person name="Puazo M."/>
            <person name="Qu C."/>
            <person name="Quiroz J."/>
            <person name="Raj R."/>
            <person name="Weissenberger G."/>
            <person name="Xin Y."/>
            <person name="Zou X."/>
            <person name="Han Y."/>
            <person name="Worley K."/>
            <person name="Muzny D."/>
            <person name="Gibbs R."/>
        </authorList>
    </citation>
    <scope>NUCLEOTIDE SEQUENCE</scope>
    <source>
        <strain evidence="1">Sampled in the wild</strain>
    </source>
</reference>
<evidence type="ECO:0000313" key="1">
    <source>
        <dbReference type="EMBL" id="KAG8235181.1"/>
    </source>
</evidence>
<dbReference type="EMBL" id="KZ308884">
    <property type="protein sequence ID" value="KAG8235181.1"/>
    <property type="molecule type" value="Genomic_DNA"/>
</dbReference>
<dbReference type="Proteomes" id="UP000792457">
    <property type="component" value="Unassembled WGS sequence"/>
</dbReference>